<dbReference type="RefSeq" id="WP_376845284.1">
    <property type="nucleotide sequence ID" value="NZ_JBHSFW010000001.1"/>
</dbReference>
<feature type="compositionally biased region" description="Basic and acidic residues" evidence="16">
    <location>
        <begin position="954"/>
        <end position="981"/>
    </location>
</feature>
<dbReference type="InterPro" id="IPR050396">
    <property type="entry name" value="Glycosyltr_51/Transpeptidase"/>
</dbReference>
<comment type="catalytic activity">
    <reaction evidence="14">
        <text>Preferential cleavage: (Ac)2-L-Lys-D-Ala-|-D-Ala. Also transpeptidation of peptidyl-alanyl moieties that are N-acyl substituents of D-alanine.</text>
        <dbReference type="EC" id="3.4.16.4"/>
    </reaction>
</comment>
<dbReference type="PANTHER" id="PTHR32282:SF32">
    <property type="entry name" value="PENICILLIN-BINDING PROTEIN 2A"/>
    <property type="match status" value="1"/>
</dbReference>
<gene>
    <name evidence="20" type="ORF">ACFO4N_06025</name>
</gene>
<dbReference type="SUPFAM" id="SSF56601">
    <property type="entry name" value="beta-lactamase/transpeptidase-like"/>
    <property type="match status" value="1"/>
</dbReference>
<evidence type="ECO:0000256" key="16">
    <source>
        <dbReference type="SAM" id="MobiDB-lite"/>
    </source>
</evidence>
<keyword evidence="9" id="KW-0573">Peptidoglycan synthesis</keyword>
<evidence type="ECO:0000256" key="7">
    <source>
        <dbReference type="ARBA" id="ARBA00022801"/>
    </source>
</evidence>
<evidence type="ECO:0000256" key="14">
    <source>
        <dbReference type="ARBA" id="ARBA00034000"/>
    </source>
</evidence>
<evidence type="ECO:0000256" key="5">
    <source>
        <dbReference type="ARBA" id="ARBA00022679"/>
    </source>
</evidence>
<keyword evidence="4" id="KW-0328">Glycosyltransferase</keyword>
<keyword evidence="2" id="KW-0121">Carboxypeptidase</keyword>
<evidence type="ECO:0000256" key="9">
    <source>
        <dbReference type="ARBA" id="ARBA00022984"/>
    </source>
</evidence>
<evidence type="ECO:0000256" key="11">
    <source>
        <dbReference type="ARBA" id="ARBA00023136"/>
    </source>
</evidence>
<evidence type="ECO:0000259" key="19">
    <source>
        <dbReference type="Pfam" id="PF00912"/>
    </source>
</evidence>
<evidence type="ECO:0000256" key="12">
    <source>
        <dbReference type="ARBA" id="ARBA00023268"/>
    </source>
</evidence>
<keyword evidence="3" id="KW-0645">Protease</keyword>
<sequence>MSLRPTNWPKHIRRFISILKEKRILKGFRVGYKVFWNLLLIFLCTCFIFTFFGVGAVAGYFASLVKDQPVLSYQTLDKDIHDFAETSTIYFSDNKVLGKLRTDLLRTDVKLHDVSPYFTHALLSTEDDLFYQHPGVVPKSVFRATLQELTNRPVVTGGSTITQQLVKNQILTNEVSFERKAKEILLSLRLERYFNKNDILSAYINIVPFGRNSSGQNIAGIGAAAQGVFGVQPKDLNIPQAAFLAGLPKNPFTYSPFQNSGGLKEDISAGIDRAHVVLKRMRSAGYLTDKQFKDAMAYDYKKHFAKETTPAINSYPYLMTDVRERAKQILAKIAAKEKGYNGDKLEQASKQMGNLRYLTQLLRSQGHQMTLQDTIKQAGYNYNELKKNSDLFKEFMDNAEKQIDHNGYKIYTTINKDIYDKMQKAADDYKGYEPDKVYAPTGKKEKVHYPMEVGSVLINNKTGAIISYVGGRKDKYKWSQVNHATQSERQNGSTMKPLLDYGPAIEHGIIQPSTILIDEPVRFPGGYEPHNYGIVDNGRYHGPETARTALYESHNVPATEVYWLNRQKFDPLDYLKKMGFTSLVYPDNGPIPVGIGGLTLGVSVEENTNAYATFANDGQFVDAYMIEKIVSKDGKTIYQHHSDPVQVFTPQTSYLVIDMLRDVLHHSGGTATDVPGKLNFQGDWFGKTGTSQNWHDSWLVAGNPNVTLGVWTGYDQQVVQTDSGMVSLELDHHNYHTGTSDLWARFANAAYSVEPKLIGTSERFGMPNGIVKRTYCGWTNGPATEECQKAGFVTTDLVYAKYAPNNSGSGFTRGRYVIMNGQKVQALPSTPKEFTKEGVVLNNGYIASRFPYIIDRKSSSQQSNGLITAKSFKPDNKPPAPVRHVVLKNNQLSWSTSPSNDVIGYKIYSGNSVISTVDSTKKAVSVPANGIYTVTAVDITGRESEPSKPVQNKTAKDDSHSPSKGEDHTEADDEQNKKTEH</sequence>
<keyword evidence="6 17" id="KW-0812">Transmembrane</keyword>
<dbReference type="Proteomes" id="UP001596022">
    <property type="component" value="Unassembled WGS sequence"/>
</dbReference>
<protein>
    <submittedName>
        <fullName evidence="20">Transglycosylase domain-containing protein</fullName>
    </submittedName>
</protein>
<comment type="catalytic activity">
    <reaction evidence="15">
        <text>[GlcNAc-(1-&gt;4)-Mur2Ac(oyl-L-Ala-gamma-D-Glu-L-Lys-D-Ala-D-Ala)](n)-di-trans,octa-cis-undecaprenyl diphosphate + beta-D-GlcNAc-(1-&gt;4)-Mur2Ac(oyl-L-Ala-gamma-D-Glu-L-Lys-D-Ala-D-Ala)-di-trans,octa-cis-undecaprenyl diphosphate = [GlcNAc-(1-&gt;4)-Mur2Ac(oyl-L-Ala-gamma-D-Glu-L-Lys-D-Ala-D-Ala)](n+1)-di-trans,octa-cis-undecaprenyl diphosphate + di-trans,octa-cis-undecaprenyl diphosphate + H(+)</text>
        <dbReference type="Rhea" id="RHEA:23708"/>
        <dbReference type="Rhea" id="RHEA-COMP:9602"/>
        <dbReference type="Rhea" id="RHEA-COMP:9603"/>
        <dbReference type="ChEBI" id="CHEBI:15378"/>
        <dbReference type="ChEBI" id="CHEBI:58405"/>
        <dbReference type="ChEBI" id="CHEBI:60033"/>
        <dbReference type="ChEBI" id="CHEBI:78435"/>
        <dbReference type="EC" id="2.4.99.28"/>
    </reaction>
</comment>
<evidence type="ECO:0000256" key="15">
    <source>
        <dbReference type="ARBA" id="ARBA00049902"/>
    </source>
</evidence>
<feature type="domain" description="Glycosyl transferase family 51" evidence="19">
    <location>
        <begin position="94"/>
        <end position="281"/>
    </location>
</feature>
<dbReference type="InterPro" id="IPR036950">
    <property type="entry name" value="PBP_transglycosylase"/>
</dbReference>
<keyword evidence="1" id="KW-1003">Cell membrane</keyword>
<reference evidence="21" key="1">
    <citation type="journal article" date="2019" name="Int. J. Syst. Evol. Microbiol.">
        <title>The Global Catalogue of Microorganisms (GCM) 10K type strain sequencing project: providing services to taxonomists for standard genome sequencing and annotation.</title>
        <authorList>
            <consortium name="The Broad Institute Genomics Platform"/>
            <consortium name="The Broad Institute Genome Sequencing Center for Infectious Disease"/>
            <person name="Wu L."/>
            <person name="Ma J."/>
        </authorList>
    </citation>
    <scope>NUCLEOTIDE SEQUENCE [LARGE SCALE GENOMIC DNA]</scope>
    <source>
        <strain evidence="21">CGMCC 1.16306</strain>
    </source>
</reference>
<evidence type="ECO:0000256" key="1">
    <source>
        <dbReference type="ARBA" id="ARBA00022475"/>
    </source>
</evidence>
<dbReference type="PANTHER" id="PTHR32282">
    <property type="entry name" value="BINDING PROTEIN TRANSPEPTIDASE, PUTATIVE-RELATED"/>
    <property type="match status" value="1"/>
</dbReference>
<keyword evidence="11 17" id="KW-0472">Membrane</keyword>
<evidence type="ECO:0000256" key="6">
    <source>
        <dbReference type="ARBA" id="ARBA00022692"/>
    </source>
</evidence>
<evidence type="ECO:0000256" key="13">
    <source>
        <dbReference type="ARBA" id="ARBA00023316"/>
    </source>
</evidence>
<evidence type="ECO:0000313" key="20">
    <source>
        <dbReference type="EMBL" id="MFC4618286.1"/>
    </source>
</evidence>
<evidence type="ECO:0000256" key="8">
    <source>
        <dbReference type="ARBA" id="ARBA00022960"/>
    </source>
</evidence>
<feature type="domain" description="Penicillin-binding protein transpeptidase" evidence="18">
    <location>
        <begin position="456"/>
        <end position="717"/>
    </location>
</feature>
<evidence type="ECO:0000256" key="10">
    <source>
        <dbReference type="ARBA" id="ARBA00022989"/>
    </source>
</evidence>
<dbReference type="InterPro" id="IPR001264">
    <property type="entry name" value="Glyco_trans_51"/>
</dbReference>
<dbReference type="InterPro" id="IPR012338">
    <property type="entry name" value="Beta-lactam/transpept-like"/>
</dbReference>
<dbReference type="InterPro" id="IPR001460">
    <property type="entry name" value="PCN-bd_Tpept"/>
</dbReference>
<dbReference type="Gene3D" id="2.60.40.10">
    <property type="entry name" value="Immunoglobulins"/>
    <property type="match status" value="1"/>
</dbReference>
<keyword evidence="13" id="KW-0961">Cell wall biogenesis/degradation</keyword>
<evidence type="ECO:0000259" key="18">
    <source>
        <dbReference type="Pfam" id="PF00905"/>
    </source>
</evidence>
<keyword evidence="5" id="KW-0808">Transferase</keyword>
<dbReference type="Gene3D" id="1.10.3810.10">
    <property type="entry name" value="Biosynthetic peptidoglycan transglycosylase-like"/>
    <property type="match status" value="1"/>
</dbReference>
<evidence type="ECO:0000256" key="3">
    <source>
        <dbReference type="ARBA" id="ARBA00022670"/>
    </source>
</evidence>
<evidence type="ECO:0000313" key="21">
    <source>
        <dbReference type="Proteomes" id="UP001596022"/>
    </source>
</evidence>
<proteinExistence type="predicted"/>
<keyword evidence="10 17" id="KW-1133">Transmembrane helix</keyword>
<feature type="region of interest" description="Disordered" evidence="16">
    <location>
        <begin position="940"/>
        <end position="981"/>
    </location>
</feature>
<keyword evidence="12" id="KW-0511">Multifunctional enzyme</keyword>
<evidence type="ECO:0000256" key="17">
    <source>
        <dbReference type="SAM" id="Phobius"/>
    </source>
</evidence>
<dbReference type="EMBL" id="JBHSFW010000001">
    <property type="protein sequence ID" value="MFC4618286.1"/>
    <property type="molecule type" value="Genomic_DNA"/>
</dbReference>
<evidence type="ECO:0000256" key="4">
    <source>
        <dbReference type="ARBA" id="ARBA00022676"/>
    </source>
</evidence>
<name>A0ABV9GN05_9BACL</name>
<accession>A0ABV9GN05</accession>
<feature type="transmembrane region" description="Helical" evidence="17">
    <location>
        <begin position="34"/>
        <end position="62"/>
    </location>
</feature>
<dbReference type="InterPro" id="IPR013783">
    <property type="entry name" value="Ig-like_fold"/>
</dbReference>
<comment type="caution">
    <text evidence="20">The sequence shown here is derived from an EMBL/GenBank/DDBJ whole genome shotgun (WGS) entry which is preliminary data.</text>
</comment>
<keyword evidence="8" id="KW-0133">Cell shape</keyword>
<organism evidence="20 21">
    <name type="scientific">Camelliibacillus cellulosilyticus</name>
    <dbReference type="NCBI Taxonomy" id="2174486"/>
    <lineage>
        <taxon>Bacteria</taxon>
        <taxon>Bacillati</taxon>
        <taxon>Bacillota</taxon>
        <taxon>Bacilli</taxon>
        <taxon>Bacillales</taxon>
        <taxon>Sporolactobacillaceae</taxon>
        <taxon>Camelliibacillus</taxon>
    </lineage>
</organism>
<dbReference type="SUPFAM" id="SSF53955">
    <property type="entry name" value="Lysozyme-like"/>
    <property type="match status" value="1"/>
</dbReference>
<dbReference type="Pfam" id="PF00905">
    <property type="entry name" value="Transpeptidase"/>
    <property type="match status" value="1"/>
</dbReference>
<dbReference type="InterPro" id="IPR023346">
    <property type="entry name" value="Lysozyme-like_dom_sf"/>
</dbReference>
<dbReference type="Pfam" id="PF00912">
    <property type="entry name" value="Transgly"/>
    <property type="match status" value="1"/>
</dbReference>
<dbReference type="Gene3D" id="3.40.710.10">
    <property type="entry name" value="DD-peptidase/beta-lactamase superfamily"/>
    <property type="match status" value="1"/>
</dbReference>
<keyword evidence="21" id="KW-1185">Reference proteome</keyword>
<evidence type="ECO:0000256" key="2">
    <source>
        <dbReference type="ARBA" id="ARBA00022645"/>
    </source>
</evidence>
<keyword evidence="7" id="KW-0378">Hydrolase</keyword>